<dbReference type="EMBL" id="PEBV01000020">
    <property type="protein sequence ID" value="PTQ52891.1"/>
    <property type="molecule type" value="Genomic_DNA"/>
</dbReference>
<reference evidence="6 8" key="2">
    <citation type="submission" date="2017-08" db="EMBL/GenBank/DDBJ databases">
        <title>Burning lignite coal seam in the remote Altai Mountains harbors a hydrogen-driven thermophilic microbial community.</title>
        <authorList>
            <person name="Kadnikov V.V."/>
            <person name="Mardanov A.V."/>
            <person name="Ivasenko D."/>
            <person name="Beletsky A.V."/>
            <person name="Karnachuk O.V."/>
            <person name="Ravin N.V."/>
        </authorList>
    </citation>
    <scope>NUCLEOTIDE SEQUENCE [LARGE SCALE GENOMIC DNA]</scope>
    <source>
        <strain evidence="6">AL33</strain>
    </source>
</reference>
<sequence length="177" mass="20233">MKRKVLVIDDEKELELLAREVLEPEGIEVQAAETGLDGLELLKRNRYDVVLLDLNLPDENGLEILKQVRDKDLMTRIVIITAYGSIESAVQAMKSGANDYLAKPVSAESLKDVVMKQLSGKREDEAYPISMQEVERKHIAYVLKLFRGNRRKTAEALGISLRTLYYKIKQFDLRDVR</sequence>
<feature type="domain" description="Response regulatory" evidence="3">
    <location>
        <begin position="4"/>
        <end position="118"/>
    </location>
</feature>
<dbReference type="EMBL" id="JXBB01000006">
    <property type="protein sequence ID" value="OAR05027.1"/>
    <property type="molecule type" value="Genomic_DNA"/>
</dbReference>
<evidence type="ECO:0000256" key="1">
    <source>
        <dbReference type="ARBA" id="ARBA00022553"/>
    </source>
</evidence>
<comment type="caution">
    <text evidence="5">The sequence shown here is derived from an EMBL/GenBank/DDBJ whole genome shotgun (WGS) entry which is preliminary data.</text>
</comment>
<proteinExistence type="predicted"/>
<evidence type="ECO:0000313" key="5">
    <source>
        <dbReference type="EMBL" id="OAR05027.1"/>
    </source>
</evidence>
<organism evidence="5 7">
    <name type="scientific">Hydrogenibacillus schlegelii</name>
    <name type="common">Bacillus schlegelii</name>
    <dbReference type="NCBI Taxonomy" id="1484"/>
    <lineage>
        <taxon>Bacteria</taxon>
        <taxon>Bacillati</taxon>
        <taxon>Bacillota</taxon>
        <taxon>Bacilli</taxon>
        <taxon>Bacillales</taxon>
        <taxon>Bacillales Family X. Incertae Sedis</taxon>
        <taxon>Hydrogenibacillus</taxon>
    </lineage>
</organism>
<dbReference type="InterPro" id="IPR001789">
    <property type="entry name" value="Sig_transdc_resp-reg_receiver"/>
</dbReference>
<dbReference type="PANTHER" id="PTHR44591:SF3">
    <property type="entry name" value="RESPONSE REGULATORY DOMAIN-CONTAINING PROTEIN"/>
    <property type="match status" value="1"/>
</dbReference>
<dbReference type="Gene3D" id="1.10.10.60">
    <property type="entry name" value="Homeodomain-like"/>
    <property type="match status" value="1"/>
</dbReference>
<evidence type="ECO:0000313" key="8">
    <source>
        <dbReference type="Proteomes" id="UP000244180"/>
    </source>
</evidence>
<name>A0A179IQR3_HYDSH</name>
<evidence type="ECO:0000313" key="7">
    <source>
        <dbReference type="Proteomes" id="UP000243024"/>
    </source>
</evidence>
<reference evidence="5 7" key="1">
    <citation type="submission" date="2015-09" db="EMBL/GenBank/DDBJ databases">
        <title>Draft genome sequence of Hydrogenibacillus schlegelii DSM 2000.</title>
        <authorList>
            <person name="Hemp J."/>
        </authorList>
    </citation>
    <scope>NUCLEOTIDE SEQUENCE [LARGE SCALE GENOMIC DNA]</scope>
    <source>
        <strain evidence="5 7">MA 48</strain>
    </source>
</reference>
<dbReference type="OrthoDB" id="9808843at2"/>
<keyword evidence="1 2" id="KW-0597">Phosphoprotein</keyword>
<accession>A0A179IQR3</accession>
<dbReference type="Proteomes" id="UP000244180">
    <property type="component" value="Unassembled WGS sequence"/>
</dbReference>
<gene>
    <name evidence="6" type="ORF">HSCHL_2524</name>
    <name evidence="4" type="ORF">KM312_08430</name>
    <name evidence="5" type="ORF">SA87_05865</name>
</gene>
<feature type="modified residue" description="4-aspartylphosphate" evidence="2">
    <location>
        <position position="53"/>
    </location>
</feature>
<evidence type="ECO:0000313" key="6">
    <source>
        <dbReference type="EMBL" id="PTQ52891.1"/>
    </source>
</evidence>
<dbReference type="PRINTS" id="PR01590">
    <property type="entry name" value="HTHFIS"/>
</dbReference>
<dbReference type="RefSeq" id="WP_066199032.1">
    <property type="nucleotide sequence ID" value="NZ_CBCSAS010000012.1"/>
</dbReference>
<dbReference type="Pfam" id="PF02954">
    <property type="entry name" value="HTH_8"/>
    <property type="match status" value="1"/>
</dbReference>
<dbReference type="Proteomes" id="UP000748108">
    <property type="component" value="Unassembled WGS sequence"/>
</dbReference>
<dbReference type="PROSITE" id="PS50110">
    <property type="entry name" value="RESPONSE_REGULATORY"/>
    <property type="match status" value="1"/>
</dbReference>
<protein>
    <submittedName>
        <fullName evidence="4 6">Response regulator</fullName>
    </submittedName>
</protein>
<dbReference type="EMBL" id="JAHHQF010000061">
    <property type="protein sequence ID" value="MBT9282653.1"/>
    <property type="molecule type" value="Genomic_DNA"/>
</dbReference>
<dbReference type="GO" id="GO:0000160">
    <property type="term" value="P:phosphorelay signal transduction system"/>
    <property type="evidence" value="ECO:0007669"/>
    <property type="project" value="InterPro"/>
</dbReference>
<dbReference type="Proteomes" id="UP000243024">
    <property type="component" value="Unassembled WGS sequence"/>
</dbReference>
<evidence type="ECO:0000313" key="4">
    <source>
        <dbReference type="EMBL" id="MBT9282653.1"/>
    </source>
</evidence>
<evidence type="ECO:0000256" key="2">
    <source>
        <dbReference type="PROSITE-ProRule" id="PRU00169"/>
    </source>
</evidence>
<dbReference type="InterPro" id="IPR011006">
    <property type="entry name" value="CheY-like_superfamily"/>
</dbReference>
<dbReference type="SUPFAM" id="SSF46689">
    <property type="entry name" value="Homeodomain-like"/>
    <property type="match status" value="1"/>
</dbReference>
<keyword evidence="7" id="KW-1185">Reference proteome</keyword>
<dbReference type="InterPro" id="IPR050595">
    <property type="entry name" value="Bact_response_regulator"/>
</dbReference>
<evidence type="ECO:0000259" key="3">
    <source>
        <dbReference type="PROSITE" id="PS50110"/>
    </source>
</evidence>
<dbReference type="SUPFAM" id="SSF52172">
    <property type="entry name" value="CheY-like"/>
    <property type="match status" value="1"/>
</dbReference>
<dbReference type="Gene3D" id="3.40.50.2300">
    <property type="match status" value="1"/>
</dbReference>
<dbReference type="GO" id="GO:0043565">
    <property type="term" value="F:sequence-specific DNA binding"/>
    <property type="evidence" value="ECO:0007669"/>
    <property type="project" value="InterPro"/>
</dbReference>
<dbReference type="PANTHER" id="PTHR44591">
    <property type="entry name" value="STRESS RESPONSE REGULATOR PROTEIN 1"/>
    <property type="match status" value="1"/>
</dbReference>
<reference evidence="4" key="3">
    <citation type="journal article" date="2021" name="Microbiology">
        <title>Metagenomic Analysis of the Microbial Community in the Underground Coal Fire Area (Kemerovo Region, Russia) Revealed Predominance of Thermophilic Members of the Phyla Deinococcus-thermus, Aquificae, and Firmicutes.</title>
        <authorList>
            <person name="Kadnikov V."/>
            <person name="Mardanov A.V."/>
            <person name="Beletsky A.V."/>
            <person name="Karnachuk O.V."/>
            <person name="Ravin N.V."/>
        </authorList>
    </citation>
    <scope>NUCLEOTIDE SEQUENCE</scope>
    <source>
        <strain evidence="4">RBS10-49</strain>
    </source>
</reference>
<dbReference type="InterPro" id="IPR009057">
    <property type="entry name" value="Homeodomain-like_sf"/>
</dbReference>
<dbReference type="SMART" id="SM00448">
    <property type="entry name" value="REC"/>
    <property type="match status" value="1"/>
</dbReference>
<dbReference type="Pfam" id="PF00072">
    <property type="entry name" value="Response_reg"/>
    <property type="match status" value="1"/>
</dbReference>
<dbReference type="InterPro" id="IPR002197">
    <property type="entry name" value="HTH_Fis"/>
</dbReference>
<dbReference type="STRING" id="1484.SA87_05865"/>
<dbReference type="AlphaFoldDB" id="A0A179IQR3"/>